<dbReference type="InterPro" id="IPR040855">
    <property type="entry name" value="ORC_WH_C"/>
</dbReference>
<dbReference type="AlphaFoldDB" id="A0AAN6YJ84"/>
<evidence type="ECO:0000259" key="8">
    <source>
        <dbReference type="Pfam" id="PF18137"/>
    </source>
</evidence>
<dbReference type="GO" id="GO:0005656">
    <property type="term" value="C:nuclear pre-replicative complex"/>
    <property type="evidence" value="ECO:0007669"/>
    <property type="project" value="TreeGrafter"/>
</dbReference>
<evidence type="ECO:0000256" key="6">
    <source>
        <dbReference type="SAM" id="MobiDB-lite"/>
    </source>
</evidence>
<keyword evidence="10" id="KW-1185">Reference proteome</keyword>
<dbReference type="GO" id="GO:0005664">
    <property type="term" value="C:nuclear origin of replication recognition complex"/>
    <property type="evidence" value="ECO:0007669"/>
    <property type="project" value="InterPro"/>
</dbReference>
<feature type="domain" description="Origin recognition complex subunit 3 N-terminal" evidence="7">
    <location>
        <begin position="82"/>
        <end position="392"/>
    </location>
</feature>
<dbReference type="Pfam" id="PF07034">
    <property type="entry name" value="ORC3_N"/>
    <property type="match status" value="1"/>
</dbReference>
<accession>A0AAN6YJ84</accession>
<dbReference type="GO" id="GO:0006270">
    <property type="term" value="P:DNA replication initiation"/>
    <property type="evidence" value="ECO:0007669"/>
    <property type="project" value="TreeGrafter"/>
</dbReference>
<keyword evidence="3" id="KW-0235">DNA replication</keyword>
<dbReference type="EMBL" id="MU858051">
    <property type="protein sequence ID" value="KAK4218750.1"/>
    <property type="molecule type" value="Genomic_DNA"/>
</dbReference>
<feature type="region of interest" description="Disordered" evidence="6">
    <location>
        <begin position="22"/>
        <end position="87"/>
    </location>
</feature>
<evidence type="ECO:0000259" key="7">
    <source>
        <dbReference type="Pfam" id="PF07034"/>
    </source>
</evidence>
<sequence>MAQVDDELVFQEDDHRGAYIFTAPGAENDEVSAAPSSSRPAKRRRVSSAAATTASPSKRQREQTQKKKDSAASNSAAQNGTSIVQENDNATGSFVPLFNGAESKEAVLLRKETFEAAWDGCLDERIQRVLREANQNTLDEVGSFIEHAGELENSSRGGGRKIPAAFIITGPNIASQDLLFEQLAESLSETAQARVVRLRAAGAPNLKAALKKIIRDAAAGGVKEEEETEGDGAEVSVGGDGRKYLDYDLEGLHAFLKTKDSRRVIVAFEDSEAFDNGLLTDLIALFHSWQNRIHFSLLFGIATSVELFQARLLKATAQQLYGAQFDVVQADSVLESVFKSAVAGTQATVRLGPSLLRSLLERQRDQVAGIHVFISSLKYAYMCHFYANPLSICLAENKEKNIVEKNILQPQHLQALRTLPSFRSHVEIAVEEDRQFAHAQLLIQEDSYLRKTTYSQRKERRRYVLKLLRCLHLLTSSGLLKGSFPDVYVNALENGIALSNNHCFSQVIDTIKRLTAEKVLSLARSLTRAIKTGSAELDLPGWESQDEGLLSQFTYTIEQVSTLLRQAAKSGNPLKSKYTAQSKVLRTTVVAQKVQLSRDSATLTEQDKKFTTVVDSLIDTLGAFIWLQPIKDIFLNEVWVYNSRKPYREVFVPRPGMVIDRALGRPHDYLGCECCAPVRAQKKGDAVVMGSMPATAILYHLYMEAGSLVNVADLWAAYFALVGDEEGEREGEGEGGCLDERTALVHFYRGLAELKVLGFVKASKRKADHVAKLKWV</sequence>
<keyword evidence="4" id="KW-0238">DNA-binding</keyword>
<comment type="similarity">
    <text evidence="2">Belongs to the ORC3 family.</text>
</comment>
<organism evidence="9 10">
    <name type="scientific">Rhypophila decipiens</name>
    <dbReference type="NCBI Taxonomy" id="261697"/>
    <lineage>
        <taxon>Eukaryota</taxon>
        <taxon>Fungi</taxon>
        <taxon>Dikarya</taxon>
        <taxon>Ascomycota</taxon>
        <taxon>Pezizomycotina</taxon>
        <taxon>Sordariomycetes</taxon>
        <taxon>Sordariomycetidae</taxon>
        <taxon>Sordariales</taxon>
        <taxon>Naviculisporaceae</taxon>
        <taxon>Rhypophila</taxon>
    </lineage>
</organism>
<keyword evidence="5" id="KW-0539">Nucleus</keyword>
<gene>
    <name evidence="9" type="ORF">QBC37DRAFT_177850</name>
</gene>
<dbReference type="GO" id="GO:0003688">
    <property type="term" value="F:DNA replication origin binding"/>
    <property type="evidence" value="ECO:0007669"/>
    <property type="project" value="TreeGrafter"/>
</dbReference>
<dbReference type="InterPro" id="IPR020795">
    <property type="entry name" value="ORC3"/>
</dbReference>
<dbReference type="PANTHER" id="PTHR12748">
    <property type="entry name" value="ORIGIN RECOGNITION COMPLEX SUBUNIT 3"/>
    <property type="match status" value="1"/>
</dbReference>
<evidence type="ECO:0000256" key="4">
    <source>
        <dbReference type="ARBA" id="ARBA00023125"/>
    </source>
</evidence>
<feature type="compositionally biased region" description="Basic and acidic residues" evidence="6">
    <location>
        <begin position="59"/>
        <end position="70"/>
    </location>
</feature>
<dbReference type="InterPro" id="IPR045667">
    <property type="entry name" value="ORC3_N"/>
</dbReference>
<dbReference type="PANTHER" id="PTHR12748:SF0">
    <property type="entry name" value="ORIGIN RECOGNITION COMPLEX SUBUNIT 3"/>
    <property type="match status" value="1"/>
</dbReference>
<evidence type="ECO:0000256" key="2">
    <source>
        <dbReference type="ARBA" id="ARBA00010977"/>
    </source>
</evidence>
<evidence type="ECO:0000256" key="1">
    <source>
        <dbReference type="ARBA" id="ARBA00004123"/>
    </source>
</evidence>
<dbReference type="Pfam" id="PF18137">
    <property type="entry name" value="WHD_ORC"/>
    <property type="match status" value="1"/>
</dbReference>
<comment type="subcellular location">
    <subcellularLocation>
        <location evidence="1">Nucleus</location>
    </subcellularLocation>
</comment>
<evidence type="ECO:0000256" key="5">
    <source>
        <dbReference type="ARBA" id="ARBA00023242"/>
    </source>
</evidence>
<feature type="compositionally biased region" description="Low complexity" evidence="6">
    <location>
        <begin position="47"/>
        <end position="57"/>
    </location>
</feature>
<evidence type="ECO:0000313" key="10">
    <source>
        <dbReference type="Proteomes" id="UP001301769"/>
    </source>
</evidence>
<reference evidence="9" key="2">
    <citation type="submission" date="2023-05" db="EMBL/GenBank/DDBJ databases">
        <authorList>
            <consortium name="Lawrence Berkeley National Laboratory"/>
            <person name="Steindorff A."/>
            <person name="Hensen N."/>
            <person name="Bonometti L."/>
            <person name="Westerberg I."/>
            <person name="Brannstrom I.O."/>
            <person name="Guillou S."/>
            <person name="Cros-Aarteil S."/>
            <person name="Calhoun S."/>
            <person name="Haridas S."/>
            <person name="Kuo A."/>
            <person name="Mondo S."/>
            <person name="Pangilinan J."/>
            <person name="Riley R."/>
            <person name="Labutti K."/>
            <person name="Andreopoulos B."/>
            <person name="Lipzen A."/>
            <person name="Chen C."/>
            <person name="Yanf M."/>
            <person name="Daum C."/>
            <person name="Ng V."/>
            <person name="Clum A."/>
            <person name="Ohm R."/>
            <person name="Martin F."/>
            <person name="Silar P."/>
            <person name="Natvig D."/>
            <person name="Lalanne C."/>
            <person name="Gautier V."/>
            <person name="Ament-Velasquez S.L."/>
            <person name="Kruys A."/>
            <person name="Hutchinson M.I."/>
            <person name="Powell A.J."/>
            <person name="Barry K."/>
            <person name="Miller A.N."/>
            <person name="Grigoriev I.V."/>
            <person name="Debuchy R."/>
            <person name="Gladieux P."/>
            <person name="Thoren M.H."/>
            <person name="Johannesson H."/>
        </authorList>
    </citation>
    <scope>NUCLEOTIDE SEQUENCE</scope>
    <source>
        <strain evidence="9">PSN293</strain>
    </source>
</reference>
<dbReference type="GO" id="GO:0031261">
    <property type="term" value="C:DNA replication preinitiation complex"/>
    <property type="evidence" value="ECO:0007669"/>
    <property type="project" value="TreeGrafter"/>
</dbReference>
<proteinExistence type="inferred from homology"/>
<feature type="domain" description="Origin recognition complex subunit 3 winged helix C-terminal" evidence="8">
    <location>
        <begin position="659"/>
        <end position="775"/>
    </location>
</feature>
<evidence type="ECO:0000313" key="9">
    <source>
        <dbReference type="EMBL" id="KAK4218750.1"/>
    </source>
</evidence>
<protein>
    <submittedName>
        <fullName evidence="9">Origin recognition complex subunit 3 N-terminus-domain-containing protein</fullName>
    </submittedName>
</protein>
<name>A0AAN6YJ84_9PEZI</name>
<feature type="compositionally biased region" description="Polar residues" evidence="6">
    <location>
        <begin position="78"/>
        <end position="87"/>
    </location>
</feature>
<evidence type="ECO:0000256" key="3">
    <source>
        <dbReference type="ARBA" id="ARBA00022705"/>
    </source>
</evidence>
<reference evidence="9" key="1">
    <citation type="journal article" date="2023" name="Mol. Phylogenet. Evol.">
        <title>Genome-scale phylogeny and comparative genomics of the fungal order Sordariales.</title>
        <authorList>
            <person name="Hensen N."/>
            <person name="Bonometti L."/>
            <person name="Westerberg I."/>
            <person name="Brannstrom I.O."/>
            <person name="Guillou S."/>
            <person name="Cros-Aarteil S."/>
            <person name="Calhoun S."/>
            <person name="Haridas S."/>
            <person name="Kuo A."/>
            <person name="Mondo S."/>
            <person name="Pangilinan J."/>
            <person name="Riley R."/>
            <person name="LaButti K."/>
            <person name="Andreopoulos B."/>
            <person name="Lipzen A."/>
            <person name="Chen C."/>
            <person name="Yan M."/>
            <person name="Daum C."/>
            <person name="Ng V."/>
            <person name="Clum A."/>
            <person name="Steindorff A."/>
            <person name="Ohm R.A."/>
            <person name="Martin F."/>
            <person name="Silar P."/>
            <person name="Natvig D.O."/>
            <person name="Lalanne C."/>
            <person name="Gautier V."/>
            <person name="Ament-Velasquez S.L."/>
            <person name="Kruys A."/>
            <person name="Hutchinson M.I."/>
            <person name="Powell A.J."/>
            <person name="Barry K."/>
            <person name="Miller A.N."/>
            <person name="Grigoriev I.V."/>
            <person name="Debuchy R."/>
            <person name="Gladieux P."/>
            <person name="Hiltunen Thoren M."/>
            <person name="Johannesson H."/>
        </authorList>
    </citation>
    <scope>NUCLEOTIDE SEQUENCE</scope>
    <source>
        <strain evidence="9">PSN293</strain>
    </source>
</reference>
<comment type="caution">
    <text evidence="9">The sequence shown here is derived from an EMBL/GenBank/DDBJ whole genome shotgun (WGS) entry which is preliminary data.</text>
</comment>
<dbReference type="Proteomes" id="UP001301769">
    <property type="component" value="Unassembled WGS sequence"/>
</dbReference>
<dbReference type="CDD" id="cd20704">
    <property type="entry name" value="Orc3"/>
    <property type="match status" value="2"/>
</dbReference>